<evidence type="ECO:0000313" key="3">
    <source>
        <dbReference type="Proteomes" id="UP000594364"/>
    </source>
</evidence>
<dbReference type="GO" id="GO:0031047">
    <property type="term" value="P:regulatory ncRNA-mediated gene silencing"/>
    <property type="evidence" value="ECO:0007669"/>
    <property type="project" value="InterPro"/>
</dbReference>
<organism evidence="2 3">
    <name type="scientific">Epichloe festucae (strain Fl1)</name>
    <dbReference type="NCBI Taxonomy" id="877507"/>
    <lineage>
        <taxon>Eukaryota</taxon>
        <taxon>Fungi</taxon>
        <taxon>Dikarya</taxon>
        <taxon>Ascomycota</taxon>
        <taxon>Pezizomycotina</taxon>
        <taxon>Sordariomycetes</taxon>
        <taxon>Hypocreomycetidae</taxon>
        <taxon>Hypocreales</taxon>
        <taxon>Clavicipitaceae</taxon>
        <taxon>Epichloe</taxon>
    </lineage>
</organism>
<keyword evidence="3" id="KW-1185">Reference proteome</keyword>
<feature type="compositionally biased region" description="Basic and acidic residues" evidence="1">
    <location>
        <begin position="470"/>
        <end position="482"/>
    </location>
</feature>
<protein>
    <recommendedName>
        <fullName evidence="4">Argonaute complex, subunit Arb1</fullName>
    </recommendedName>
</protein>
<dbReference type="AlphaFoldDB" id="A0A7U3Q2G3"/>
<evidence type="ECO:0000313" key="2">
    <source>
        <dbReference type="EMBL" id="QPH19058.1"/>
    </source>
</evidence>
<feature type="region of interest" description="Disordered" evidence="1">
    <location>
        <begin position="462"/>
        <end position="482"/>
    </location>
</feature>
<dbReference type="EMBL" id="CP031390">
    <property type="protein sequence ID" value="QPH19058.1"/>
    <property type="molecule type" value="Genomic_DNA"/>
</dbReference>
<dbReference type="Proteomes" id="UP000594364">
    <property type="component" value="Chromosome 6"/>
</dbReference>
<evidence type="ECO:0000256" key="1">
    <source>
        <dbReference type="SAM" id="MobiDB-lite"/>
    </source>
</evidence>
<evidence type="ECO:0008006" key="4">
    <source>
        <dbReference type="Google" id="ProtNLM"/>
    </source>
</evidence>
<sequence>MPSQIDEASMSDAGEASTTVTGQISPGNGRHAEHMSSGEDDAFVEPSQPPVSKSSKKKKRKGSRKSMASRGPCALPRNRGTGFEEFFADPPMTPVEAAEEKLEIYAANVPFEERIQACIQRFRSRRRLQGDQTVYFNEYLFLGGIDTSQNSFSGLDDKDLKDLTPAERRDATARDTVHSGSSANQQFYNGNREHWSVDFAGVAAGFFSISLGQLTGFEKKNIETAIAVVEHFLRYVLQHDVCPEYQDDVDSALLVCQQARKEWPMLNRLSDDLPGHFNLAATECFSTMEPGDWSLLSFTRPENFDAKAVFLATCALCGEMETLNHYSNGDLEPAKELTCTVQVTETRRPSDSLVQKFAALCIEGSSHAVEPVGKVFFKTAVIEDEWEQPEMLRLLKNDQLWIYLEDRMLANITPGMKMEMKVIELNTGIRFVKTILRLVPSFYTFLPQQMMKHYKALREHDRAAPSVHDPSAEDGHIARELE</sequence>
<dbReference type="Pfam" id="PF09692">
    <property type="entry name" value="Arb1"/>
    <property type="match status" value="1"/>
</dbReference>
<reference evidence="2 3" key="1">
    <citation type="journal article" date="2018" name="PLoS Genet.">
        <title>Repeat elements organise 3D genome structure and mediate transcription in the filamentous fungus Epichloe festucae.</title>
        <authorList>
            <person name="Winter D.J."/>
            <person name="Ganley A.R.D."/>
            <person name="Young C.A."/>
            <person name="Liachko I."/>
            <person name="Schardl C.L."/>
            <person name="Dupont P.Y."/>
            <person name="Berry D."/>
            <person name="Ram A."/>
            <person name="Scott B."/>
            <person name="Cox M.P."/>
        </authorList>
    </citation>
    <scope>NUCLEOTIDE SEQUENCE [LARGE SCALE GENOMIC DNA]</scope>
    <source>
        <strain evidence="2 3">Fl1</strain>
    </source>
</reference>
<feature type="compositionally biased region" description="Basic residues" evidence="1">
    <location>
        <begin position="54"/>
        <end position="64"/>
    </location>
</feature>
<accession>A0A7U3Q2G3</accession>
<feature type="compositionally biased region" description="Polar residues" evidence="1">
    <location>
        <begin position="16"/>
        <end position="26"/>
    </location>
</feature>
<dbReference type="GO" id="GO:0033167">
    <property type="term" value="C:ARC complex"/>
    <property type="evidence" value="ECO:0007669"/>
    <property type="project" value="InterPro"/>
</dbReference>
<dbReference type="InterPro" id="IPR018606">
    <property type="entry name" value="Arb1"/>
</dbReference>
<gene>
    <name evidence="2" type="ORF">C2857_004209</name>
</gene>
<proteinExistence type="predicted"/>
<feature type="region of interest" description="Disordered" evidence="1">
    <location>
        <begin position="1"/>
        <end position="84"/>
    </location>
</feature>
<dbReference type="OrthoDB" id="435402at2759"/>
<name>A0A7U3Q2G3_EPIFF</name>